<gene>
    <name evidence="1" type="ORF">RRF57_013274</name>
</gene>
<proteinExistence type="predicted"/>
<name>A0AAN7V543_9PEZI</name>
<dbReference type="EMBL" id="JAWHQM010000137">
    <property type="protein sequence ID" value="KAK5637559.1"/>
    <property type="molecule type" value="Genomic_DNA"/>
</dbReference>
<evidence type="ECO:0000313" key="1">
    <source>
        <dbReference type="EMBL" id="KAK5637559.1"/>
    </source>
</evidence>
<dbReference type="Proteomes" id="UP001305414">
    <property type="component" value="Unassembled WGS sequence"/>
</dbReference>
<dbReference type="AlphaFoldDB" id="A0AAN7V543"/>
<organism evidence="1 2">
    <name type="scientific">Xylaria bambusicola</name>
    <dbReference type="NCBI Taxonomy" id="326684"/>
    <lineage>
        <taxon>Eukaryota</taxon>
        <taxon>Fungi</taxon>
        <taxon>Dikarya</taxon>
        <taxon>Ascomycota</taxon>
        <taxon>Pezizomycotina</taxon>
        <taxon>Sordariomycetes</taxon>
        <taxon>Xylariomycetidae</taxon>
        <taxon>Xylariales</taxon>
        <taxon>Xylariaceae</taxon>
        <taxon>Xylaria</taxon>
    </lineage>
</organism>
<accession>A0AAN7V543</accession>
<sequence>MVTMLLRRTLKRLADKKLEELPFTTVKRIKLTGLKTGNPKVEVCGAKGYDEVLLEKADSGISVPFPPIIAGEAFTGLVELLAA</sequence>
<comment type="caution">
    <text evidence="1">The sequence shown here is derived from an EMBL/GenBank/DDBJ whole genome shotgun (WGS) entry which is preliminary data.</text>
</comment>
<keyword evidence="2" id="KW-1185">Reference proteome</keyword>
<protein>
    <submittedName>
        <fullName evidence="1">Uncharacterized protein</fullName>
    </submittedName>
</protein>
<reference evidence="1 2" key="1">
    <citation type="submission" date="2023-10" db="EMBL/GenBank/DDBJ databases">
        <title>Draft genome sequence of Xylaria bambusicola isolate GMP-LS, the root and basal stem rot pathogen of sugarcane in Indonesia.</title>
        <authorList>
            <person name="Selvaraj P."/>
            <person name="Muralishankar V."/>
            <person name="Muruganantham S."/>
            <person name="Sp S."/>
            <person name="Haryani S."/>
            <person name="Lau K.J.X."/>
            <person name="Naqvi N.I."/>
        </authorList>
    </citation>
    <scope>NUCLEOTIDE SEQUENCE [LARGE SCALE GENOMIC DNA]</scope>
    <source>
        <strain evidence="1">GMP-LS</strain>
    </source>
</reference>
<evidence type="ECO:0000313" key="2">
    <source>
        <dbReference type="Proteomes" id="UP001305414"/>
    </source>
</evidence>